<evidence type="ECO:0000256" key="6">
    <source>
        <dbReference type="SAM" id="Phobius"/>
    </source>
</evidence>
<evidence type="ECO:0000256" key="1">
    <source>
        <dbReference type="ARBA" id="ARBA00004651"/>
    </source>
</evidence>
<evidence type="ECO:0000313" key="9">
    <source>
        <dbReference type="Proteomes" id="UP000176923"/>
    </source>
</evidence>
<feature type="transmembrane region" description="Helical" evidence="6">
    <location>
        <begin position="271"/>
        <end position="292"/>
    </location>
</feature>
<protein>
    <recommendedName>
        <fullName evidence="7">EamA domain-containing protein</fullName>
    </recommendedName>
</protein>
<feature type="transmembrane region" description="Helical" evidence="6">
    <location>
        <begin position="66"/>
        <end position="83"/>
    </location>
</feature>
<dbReference type="InterPro" id="IPR000620">
    <property type="entry name" value="EamA_dom"/>
</dbReference>
<evidence type="ECO:0000256" key="5">
    <source>
        <dbReference type="ARBA" id="ARBA00023136"/>
    </source>
</evidence>
<dbReference type="GO" id="GO:0005886">
    <property type="term" value="C:plasma membrane"/>
    <property type="evidence" value="ECO:0007669"/>
    <property type="project" value="UniProtKB-SubCell"/>
</dbReference>
<sequence length="298" mass="32849">MSEKKLAGIALIATIIIWAGYAVVARNIVQIFPPFAVLFIRMGIGSLCFFPFLLSFKPWKKKSFKKIVLTSLFATINVSFYIIGVKFTSASASQLIYAAIPILIIFSGHLFRSEKYSSHKWVGVVVGLMGLFFIMYRSSIEKGTTITGTLFGNVLISIAMVGWMIWIIKSKSFSKEFAPVEIAGISCFVSFCVSAVLALLEIIITKPSFSFTPNILFSGLYLGAGGTFLTYILYQYAISKVSSFSASLTSYLQPVVTTLFASYFIGEKVNVSFFIGGLLVLLGVFVTQIHLVKHLKRS</sequence>
<feature type="transmembrane region" description="Helical" evidence="6">
    <location>
        <begin position="180"/>
        <end position="203"/>
    </location>
</feature>
<dbReference type="PANTHER" id="PTHR42920">
    <property type="entry name" value="OS03G0707200 PROTEIN-RELATED"/>
    <property type="match status" value="1"/>
</dbReference>
<dbReference type="Proteomes" id="UP000176923">
    <property type="component" value="Unassembled WGS sequence"/>
</dbReference>
<name>A0A1F5ZWT3_9BACT</name>
<feature type="transmembrane region" description="Helical" evidence="6">
    <location>
        <begin position="95"/>
        <end position="112"/>
    </location>
</feature>
<comment type="subcellular location">
    <subcellularLocation>
        <location evidence="1">Cell membrane</location>
        <topology evidence="1">Multi-pass membrane protein</topology>
    </subcellularLocation>
</comment>
<dbReference type="STRING" id="1798382.A3D77_06050"/>
<keyword evidence="2" id="KW-1003">Cell membrane</keyword>
<keyword evidence="4 6" id="KW-1133">Transmembrane helix</keyword>
<reference evidence="8 9" key="1">
    <citation type="journal article" date="2016" name="Nat. Commun.">
        <title>Thousands of microbial genomes shed light on interconnected biogeochemical processes in an aquifer system.</title>
        <authorList>
            <person name="Anantharaman K."/>
            <person name="Brown C.T."/>
            <person name="Hug L.A."/>
            <person name="Sharon I."/>
            <person name="Castelle C.J."/>
            <person name="Probst A.J."/>
            <person name="Thomas B.C."/>
            <person name="Singh A."/>
            <person name="Wilkins M.J."/>
            <person name="Karaoz U."/>
            <person name="Brodie E.L."/>
            <person name="Williams K.H."/>
            <person name="Hubbard S.S."/>
            <person name="Banfield J.F."/>
        </authorList>
    </citation>
    <scope>NUCLEOTIDE SEQUENCE [LARGE SCALE GENOMIC DNA]</scope>
</reference>
<feature type="transmembrane region" description="Helical" evidence="6">
    <location>
        <begin position="32"/>
        <end position="54"/>
    </location>
</feature>
<feature type="transmembrane region" description="Helical" evidence="6">
    <location>
        <begin position="150"/>
        <end position="168"/>
    </location>
</feature>
<dbReference type="EMBL" id="MFJL01000005">
    <property type="protein sequence ID" value="OGG16939.1"/>
    <property type="molecule type" value="Genomic_DNA"/>
</dbReference>
<comment type="caution">
    <text evidence="8">The sequence shown here is derived from an EMBL/GenBank/DDBJ whole genome shotgun (WGS) entry which is preliminary data.</text>
</comment>
<keyword evidence="3 6" id="KW-0812">Transmembrane</keyword>
<feature type="domain" description="EamA" evidence="7">
    <location>
        <begin position="151"/>
        <end position="287"/>
    </location>
</feature>
<feature type="transmembrane region" description="Helical" evidence="6">
    <location>
        <begin position="121"/>
        <end position="138"/>
    </location>
</feature>
<dbReference type="AlphaFoldDB" id="A0A1F5ZWT3"/>
<feature type="transmembrane region" description="Helical" evidence="6">
    <location>
        <begin position="215"/>
        <end position="234"/>
    </location>
</feature>
<gene>
    <name evidence="8" type="ORF">A3D77_06050</name>
</gene>
<dbReference type="InterPro" id="IPR051258">
    <property type="entry name" value="Diverse_Substrate_Transporter"/>
</dbReference>
<evidence type="ECO:0000256" key="2">
    <source>
        <dbReference type="ARBA" id="ARBA00022475"/>
    </source>
</evidence>
<dbReference type="PANTHER" id="PTHR42920:SF5">
    <property type="entry name" value="EAMA DOMAIN-CONTAINING PROTEIN"/>
    <property type="match status" value="1"/>
</dbReference>
<accession>A0A1F5ZWT3</accession>
<evidence type="ECO:0000256" key="4">
    <source>
        <dbReference type="ARBA" id="ARBA00022989"/>
    </source>
</evidence>
<proteinExistence type="predicted"/>
<feature type="domain" description="EamA" evidence="7">
    <location>
        <begin position="9"/>
        <end position="135"/>
    </location>
</feature>
<evidence type="ECO:0000313" key="8">
    <source>
        <dbReference type="EMBL" id="OGG16939.1"/>
    </source>
</evidence>
<keyword evidence="5 6" id="KW-0472">Membrane</keyword>
<dbReference type="SUPFAM" id="SSF103481">
    <property type="entry name" value="Multidrug resistance efflux transporter EmrE"/>
    <property type="match status" value="2"/>
</dbReference>
<dbReference type="Pfam" id="PF00892">
    <property type="entry name" value="EamA"/>
    <property type="match status" value="2"/>
</dbReference>
<evidence type="ECO:0000259" key="7">
    <source>
        <dbReference type="Pfam" id="PF00892"/>
    </source>
</evidence>
<organism evidence="8 9">
    <name type="scientific">Candidatus Gottesmanbacteria bacterium RIFCSPHIGHO2_02_FULL_39_11</name>
    <dbReference type="NCBI Taxonomy" id="1798382"/>
    <lineage>
        <taxon>Bacteria</taxon>
        <taxon>Candidatus Gottesmaniibacteriota</taxon>
    </lineage>
</organism>
<evidence type="ECO:0000256" key="3">
    <source>
        <dbReference type="ARBA" id="ARBA00022692"/>
    </source>
</evidence>
<dbReference type="InterPro" id="IPR037185">
    <property type="entry name" value="EmrE-like"/>
</dbReference>
<feature type="transmembrane region" description="Helical" evidence="6">
    <location>
        <begin position="246"/>
        <end position="265"/>
    </location>
</feature>